<dbReference type="PANTHER" id="PTHR19303:SF74">
    <property type="entry name" value="POGO TRANSPOSABLE ELEMENT WITH KRAB DOMAIN"/>
    <property type="match status" value="1"/>
</dbReference>
<comment type="caution">
    <text evidence="4">The sequence shown here is derived from an EMBL/GenBank/DDBJ whole genome shotgun (WGS) entry which is preliminary data.</text>
</comment>
<feature type="region of interest" description="Disordered" evidence="2">
    <location>
        <begin position="422"/>
        <end position="455"/>
    </location>
</feature>
<dbReference type="EMBL" id="CAVLGL010000068">
    <property type="protein sequence ID" value="CAK1584773.1"/>
    <property type="molecule type" value="Genomic_DNA"/>
</dbReference>
<dbReference type="InterPro" id="IPR009057">
    <property type="entry name" value="Homeodomain-like_sf"/>
</dbReference>
<evidence type="ECO:0000313" key="5">
    <source>
        <dbReference type="Proteomes" id="UP001314205"/>
    </source>
</evidence>
<dbReference type="InterPro" id="IPR004875">
    <property type="entry name" value="DDE_SF_endonuclease_dom"/>
</dbReference>
<dbReference type="Proteomes" id="UP001314205">
    <property type="component" value="Unassembled WGS sequence"/>
</dbReference>
<feature type="domain" description="DDE-1" evidence="3">
    <location>
        <begin position="190"/>
        <end position="335"/>
    </location>
</feature>
<dbReference type="GO" id="GO:0003677">
    <property type="term" value="F:DNA binding"/>
    <property type="evidence" value="ECO:0007669"/>
    <property type="project" value="TreeGrafter"/>
</dbReference>
<organism evidence="4 5">
    <name type="scientific">Parnassius mnemosyne</name>
    <name type="common">clouded apollo</name>
    <dbReference type="NCBI Taxonomy" id="213953"/>
    <lineage>
        <taxon>Eukaryota</taxon>
        <taxon>Metazoa</taxon>
        <taxon>Ecdysozoa</taxon>
        <taxon>Arthropoda</taxon>
        <taxon>Hexapoda</taxon>
        <taxon>Insecta</taxon>
        <taxon>Pterygota</taxon>
        <taxon>Neoptera</taxon>
        <taxon>Endopterygota</taxon>
        <taxon>Lepidoptera</taxon>
        <taxon>Glossata</taxon>
        <taxon>Ditrysia</taxon>
        <taxon>Papilionoidea</taxon>
        <taxon>Papilionidae</taxon>
        <taxon>Parnassiinae</taxon>
        <taxon>Parnassini</taxon>
        <taxon>Parnassius</taxon>
        <taxon>Driopa</taxon>
    </lineage>
</organism>
<dbReference type="Gene3D" id="1.10.10.60">
    <property type="entry name" value="Homeodomain-like"/>
    <property type="match status" value="1"/>
</dbReference>
<protein>
    <recommendedName>
        <fullName evidence="3">DDE-1 domain-containing protein</fullName>
    </recommendedName>
</protein>
<feature type="compositionally biased region" description="Polar residues" evidence="2">
    <location>
        <begin position="446"/>
        <end position="455"/>
    </location>
</feature>
<dbReference type="SUPFAM" id="SSF46689">
    <property type="entry name" value="Homeodomain-like"/>
    <property type="match status" value="1"/>
</dbReference>
<dbReference type="GO" id="GO:0005634">
    <property type="term" value="C:nucleus"/>
    <property type="evidence" value="ECO:0007669"/>
    <property type="project" value="UniProtKB-SubCell"/>
</dbReference>
<sequence length="455" mass="51470">MLHLAVENVKENRMSSRTAEKTFGIPRRTILNKVKECHNKNVGTPTRLSFQEEKSIDQALIAAGEYGCPLTKLDLRLTVFEYLKKNNREILFHGKPPGKDWVTSFLDRHAGELSVRSTQNIKTARAQKSAKDFLEYFQNLEETIRDVPPSNILNLDETNLNDDPGSSKCIFRRGVKYPERVLNSSKGAISLMFSAAANGTSLSPYVVYKADNLYSEWIQGGPRGARYNRTSSGWFDSTIFEDYFKNVVLTWAGSLSGKKVVICDNLSSHLSLGVIELCQDHNISFVFIPPNSTHLTRPLDVAFFAPLKKAWRKILLQYKMENPNQTAINKNHFPKLLTQLIKTIEMNEVQNIKSGFRATGIYPFNPREVLKKIPECAEEMGNTHNIDSALLEYLKTTRQSKPLTSNRNRKVVVEPGKSVTVDDIQNRTKDTKKRSAKNKSAVIRSTAVQTAKNQK</sequence>
<proteinExistence type="predicted"/>
<dbReference type="AlphaFoldDB" id="A0AAV1KP26"/>
<reference evidence="4 5" key="1">
    <citation type="submission" date="2023-11" db="EMBL/GenBank/DDBJ databases">
        <authorList>
            <person name="Hedman E."/>
            <person name="Englund M."/>
            <person name="Stromberg M."/>
            <person name="Nyberg Akerstrom W."/>
            <person name="Nylinder S."/>
            <person name="Jareborg N."/>
            <person name="Kallberg Y."/>
            <person name="Kronander E."/>
        </authorList>
    </citation>
    <scope>NUCLEOTIDE SEQUENCE [LARGE SCALE GENOMIC DNA]</scope>
</reference>
<comment type="subcellular location">
    <subcellularLocation>
        <location evidence="1">Nucleus</location>
    </subcellularLocation>
</comment>
<evidence type="ECO:0000256" key="1">
    <source>
        <dbReference type="ARBA" id="ARBA00004123"/>
    </source>
</evidence>
<evidence type="ECO:0000256" key="2">
    <source>
        <dbReference type="SAM" id="MobiDB-lite"/>
    </source>
</evidence>
<keyword evidence="5" id="KW-1185">Reference proteome</keyword>
<gene>
    <name evidence="4" type="ORF">PARMNEM_LOCUS5950</name>
</gene>
<dbReference type="InterPro" id="IPR036397">
    <property type="entry name" value="RNaseH_sf"/>
</dbReference>
<name>A0AAV1KP26_9NEOP</name>
<evidence type="ECO:0000313" key="4">
    <source>
        <dbReference type="EMBL" id="CAK1584773.1"/>
    </source>
</evidence>
<dbReference type="InterPro" id="IPR050863">
    <property type="entry name" value="CenT-Element_Derived"/>
</dbReference>
<dbReference type="Gene3D" id="3.30.420.10">
    <property type="entry name" value="Ribonuclease H-like superfamily/Ribonuclease H"/>
    <property type="match status" value="1"/>
</dbReference>
<dbReference type="Pfam" id="PF03184">
    <property type="entry name" value="DDE_1"/>
    <property type="match status" value="1"/>
</dbReference>
<evidence type="ECO:0000259" key="3">
    <source>
        <dbReference type="Pfam" id="PF03184"/>
    </source>
</evidence>
<dbReference type="PANTHER" id="PTHR19303">
    <property type="entry name" value="TRANSPOSON"/>
    <property type="match status" value="1"/>
</dbReference>
<accession>A0AAV1KP26</accession>